<protein>
    <submittedName>
        <fullName evidence="2">Uncharacterized protein</fullName>
    </submittedName>
</protein>
<gene>
    <name evidence="2" type="ORF">SAMN02745121_07696</name>
</gene>
<organism evidence="2 3">
    <name type="scientific">Nannocystis exedens</name>
    <dbReference type="NCBI Taxonomy" id="54"/>
    <lineage>
        <taxon>Bacteria</taxon>
        <taxon>Pseudomonadati</taxon>
        <taxon>Myxococcota</taxon>
        <taxon>Polyangia</taxon>
        <taxon>Nannocystales</taxon>
        <taxon>Nannocystaceae</taxon>
        <taxon>Nannocystis</taxon>
    </lineage>
</organism>
<evidence type="ECO:0000313" key="2">
    <source>
        <dbReference type="EMBL" id="SFF24526.1"/>
    </source>
</evidence>
<dbReference type="AlphaFoldDB" id="A0A1I2H6W6"/>
<evidence type="ECO:0000256" key="1">
    <source>
        <dbReference type="SAM" id="MobiDB-lite"/>
    </source>
</evidence>
<dbReference type="STRING" id="54.SAMN02745121_07696"/>
<dbReference type="EMBL" id="FOMX01000038">
    <property type="protein sequence ID" value="SFF24526.1"/>
    <property type="molecule type" value="Genomic_DNA"/>
</dbReference>
<name>A0A1I2H6W6_9BACT</name>
<keyword evidence="3" id="KW-1185">Reference proteome</keyword>
<proteinExistence type="predicted"/>
<accession>A0A1I2H6W6</accession>
<dbReference type="Proteomes" id="UP000199400">
    <property type="component" value="Unassembled WGS sequence"/>
</dbReference>
<feature type="region of interest" description="Disordered" evidence="1">
    <location>
        <begin position="98"/>
        <end position="146"/>
    </location>
</feature>
<sequence>MRKNSARPRRRSRHEREPAVCGLTSPPALVLSVLLSFESLLCEPEDRAGSFACAPPAARRGWRFMDEARMAPGQGVDLVVHLGEHRLERGKLAEATELYTPCSSARRTTRAPANGKRPPSAAWRSSATAPGSSPSSSASRPPWSTP</sequence>
<evidence type="ECO:0000313" key="3">
    <source>
        <dbReference type="Proteomes" id="UP000199400"/>
    </source>
</evidence>
<feature type="compositionally biased region" description="Low complexity" evidence="1">
    <location>
        <begin position="124"/>
        <end position="146"/>
    </location>
</feature>
<reference evidence="3" key="1">
    <citation type="submission" date="2016-10" db="EMBL/GenBank/DDBJ databases">
        <authorList>
            <person name="Varghese N."/>
            <person name="Submissions S."/>
        </authorList>
    </citation>
    <scope>NUCLEOTIDE SEQUENCE [LARGE SCALE GENOMIC DNA]</scope>
    <source>
        <strain evidence="3">ATCC 25963</strain>
    </source>
</reference>